<dbReference type="PANTHER" id="PTHR34554:SF1">
    <property type="entry name" value="ALANINE-TRNA LIGASE"/>
    <property type="match status" value="1"/>
</dbReference>
<gene>
    <name evidence="2" type="ORF">HYC85_015280</name>
</gene>
<dbReference type="PANTHER" id="PTHR34554">
    <property type="entry name" value="RGS1-HXK1-INTERACTING PROTEIN 1"/>
    <property type="match status" value="1"/>
</dbReference>
<sequence length="322" mass="35938">MPFFMVTSKKRYIWTFLLVLRIIRQRVKGKYVLDLLKETRMLGCKACDTPLEPNQKLGDDEGAIVDRGKLSAFSGVVSQFMHAPHQIYFKAVIRILRYLKSTSSIDQTDFMLLYCDNKAAINIVYNPDSLQDVKSEYGVYEDIVFGKIKEGILVAASHPVATCSAAAGLGFLVLKSMSRGSFLYYNTLRLVASEEVLSSTVASDSNSCKKATSKPTCDANPSPCHHMPYSQYSSRRDMLMPKHHRCHSTSTLSAHWLHPVAVTNTDKWHYASTAATPTATTTETTFNAGFLSPDSFTNWAEPWFPALWSTSAASFTAHVSFR</sequence>
<evidence type="ECO:0008006" key="4">
    <source>
        <dbReference type="Google" id="ProtNLM"/>
    </source>
</evidence>
<accession>A0A7J7GW93</accession>
<protein>
    <recommendedName>
        <fullName evidence="4">Reverse transcriptase Ty1/copia-type domain-containing protein</fullName>
    </recommendedName>
</protein>
<organism evidence="2 3">
    <name type="scientific">Camellia sinensis</name>
    <name type="common">Tea plant</name>
    <name type="synonym">Thea sinensis</name>
    <dbReference type="NCBI Taxonomy" id="4442"/>
    <lineage>
        <taxon>Eukaryota</taxon>
        <taxon>Viridiplantae</taxon>
        <taxon>Streptophyta</taxon>
        <taxon>Embryophyta</taxon>
        <taxon>Tracheophyta</taxon>
        <taxon>Spermatophyta</taxon>
        <taxon>Magnoliopsida</taxon>
        <taxon>eudicotyledons</taxon>
        <taxon>Gunneridae</taxon>
        <taxon>Pentapetalae</taxon>
        <taxon>asterids</taxon>
        <taxon>Ericales</taxon>
        <taxon>Theaceae</taxon>
        <taxon>Camellia</taxon>
    </lineage>
</organism>
<evidence type="ECO:0000313" key="2">
    <source>
        <dbReference type="EMBL" id="KAF5945052.1"/>
    </source>
</evidence>
<dbReference type="AlphaFoldDB" id="A0A7J7GW93"/>
<keyword evidence="3" id="KW-1185">Reference proteome</keyword>
<keyword evidence="1" id="KW-0732">Signal</keyword>
<dbReference type="InterPro" id="IPR053284">
    <property type="entry name" value="RGS1-HXK1_interactor"/>
</dbReference>
<name>A0A7J7GW93_CAMSI</name>
<evidence type="ECO:0000256" key="1">
    <source>
        <dbReference type="SAM" id="SignalP"/>
    </source>
</evidence>
<evidence type="ECO:0000313" key="3">
    <source>
        <dbReference type="Proteomes" id="UP000593564"/>
    </source>
</evidence>
<reference evidence="3" key="1">
    <citation type="journal article" date="2020" name="Nat. Commun.">
        <title>Genome assembly of wild tea tree DASZ reveals pedigree and selection history of tea varieties.</title>
        <authorList>
            <person name="Zhang W."/>
            <person name="Zhang Y."/>
            <person name="Qiu H."/>
            <person name="Guo Y."/>
            <person name="Wan H."/>
            <person name="Zhang X."/>
            <person name="Scossa F."/>
            <person name="Alseekh S."/>
            <person name="Zhang Q."/>
            <person name="Wang P."/>
            <person name="Xu L."/>
            <person name="Schmidt M.H."/>
            <person name="Jia X."/>
            <person name="Li D."/>
            <person name="Zhu A."/>
            <person name="Guo F."/>
            <person name="Chen W."/>
            <person name="Ni D."/>
            <person name="Usadel B."/>
            <person name="Fernie A.R."/>
            <person name="Wen W."/>
        </authorList>
    </citation>
    <scope>NUCLEOTIDE SEQUENCE [LARGE SCALE GENOMIC DNA]</scope>
    <source>
        <strain evidence="3">cv. G240</strain>
    </source>
</reference>
<feature type="signal peptide" evidence="1">
    <location>
        <begin position="1"/>
        <end position="29"/>
    </location>
</feature>
<dbReference type="EMBL" id="JACBKZ010000007">
    <property type="protein sequence ID" value="KAF5945052.1"/>
    <property type="molecule type" value="Genomic_DNA"/>
</dbReference>
<dbReference type="Proteomes" id="UP000593564">
    <property type="component" value="Unassembled WGS sequence"/>
</dbReference>
<feature type="chain" id="PRO_5029825768" description="Reverse transcriptase Ty1/copia-type domain-containing protein" evidence="1">
    <location>
        <begin position="30"/>
        <end position="322"/>
    </location>
</feature>
<proteinExistence type="predicted"/>
<comment type="caution">
    <text evidence="2">The sequence shown here is derived from an EMBL/GenBank/DDBJ whole genome shotgun (WGS) entry which is preliminary data.</text>
</comment>
<reference evidence="2 3" key="2">
    <citation type="submission" date="2020-07" db="EMBL/GenBank/DDBJ databases">
        <title>Genome assembly of wild tea tree DASZ reveals pedigree and selection history of tea varieties.</title>
        <authorList>
            <person name="Zhang W."/>
        </authorList>
    </citation>
    <scope>NUCLEOTIDE SEQUENCE [LARGE SCALE GENOMIC DNA]</scope>
    <source>
        <strain evidence="3">cv. G240</strain>
        <tissue evidence="2">Leaf</tissue>
    </source>
</reference>